<proteinExistence type="predicted"/>
<dbReference type="PROSITE" id="PS50181">
    <property type="entry name" value="FBOX"/>
    <property type="match status" value="1"/>
</dbReference>
<name>A0A084QVK9_STAC4</name>
<dbReference type="PROSITE" id="PS50297">
    <property type="entry name" value="ANK_REP_REGION"/>
    <property type="match status" value="1"/>
</dbReference>
<dbReference type="EMBL" id="KL660061">
    <property type="protein sequence ID" value="KFA67994.1"/>
    <property type="molecule type" value="Genomic_DNA"/>
</dbReference>
<evidence type="ECO:0000256" key="1">
    <source>
        <dbReference type="ARBA" id="ARBA00022737"/>
    </source>
</evidence>
<accession>A0A084QVK9</accession>
<dbReference type="InterPro" id="IPR001810">
    <property type="entry name" value="F-box_dom"/>
</dbReference>
<protein>
    <recommendedName>
        <fullName evidence="4">F-box domain-containing protein</fullName>
    </recommendedName>
</protein>
<feature type="repeat" description="ANK" evidence="3">
    <location>
        <begin position="276"/>
        <end position="308"/>
    </location>
</feature>
<dbReference type="SUPFAM" id="SSF81383">
    <property type="entry name" value="F-box domain"/>
    <property type="match status" value="1"/>
</dbReference>
<dbReference type="PANTHER" id="PTHR24198:SF165">
    <property type="entry name" value="ANKYRIN REPEAT-CONTAINING PROTEIN-RELATED"/>
    <property type="match status" value="1"/>
</dbReference>
<dbReference type="InterPro" id="IPR036047">
    <property type="entry name" value="F-box-like_dom_sf"/>
</dbReference>
<dbReference type="SUPFAM" id="SSF48403">
    <property type="entry name" value="Ankyrin repeat"/>
    <property type="match status" value="2"/>
</dbReference>
<keyword evidence="2 3" id="KW-0040">ANK repeat</keyword>
<reference evidence="5 6" key="1">
    <citation type="journal article" date="2014" name="BMC Genomics">
        <title>Comparative genome sequencing reveals chemotype-specific gene clusters in the toxigenic black mold Stachybotrys.</title>
        <authorList>
            <person name="Semeiks J."/>
            <person name="Borek D."/>
            <person name="Otwinowski Z."/>
            <person name="Grishin N.V."/>
        </authorList>
    </citation>
    <scope>NUCLEOTIDE SEQUENCE [LARGE SCALE GENOMIC DNA]</scope>
    <source>
        <strain evidence="5 6">IBT 40285</strain>
    </source>
</reference>
<dbReference type="InterPro" id="IPR036770">
    <property type="entry name" value="Ankyrin_rpt-contain_sf"/>
</dbReference>
<dbReference type="InParanoid" id="A0A084QVK9"/>
<dbReference type="Gene3D" id="1.25.40.20">
    <property type="entry name" value="Ankyrin repeat-containing domain"/>
    <property type="match status" value="3"/>
</dbReference>
<gene>
    <name evidence="5" type="ORF">S40285_03556</name>
</gene>
<keyword evidence="6" id="KW-1185">Reference proteome</keyword>
<feature type="repeat" description="ANK" evidence="3">
    <location>
        <begin position="84"/>
        <end position="116"/>
    </location>
</feature>
<evidence type="ECO:0000313" key="5">
    <source>
        <dbReference type="EMBL" id="KFA67994.1"/>
    </source>
</evidence>
<evidence type="ECO:0000259" key="4">
    <source>
        <dbReference type="PROSITE" id="PS50181"/>
    </source>
</evidence>
<sequence>MAALTRTSHALSGVAEECLYTTDALTSRRSFHWAVKMNSINTLDKCVAWGWRSALHERTDVDLRLDDRRMPPTRQQDFASCSIVSMEALHLSAMLGHPEIVVRLLDLGADISSKVTLTTGAWTRCMTPLMFALLWKRTGAARVLLERGASQEVCVVRRELHNGIVAIQGEFTALICAIHASVKPVVDILLSQPNPMLGNSPGCGYSPLHLACGLDLDRVNFIQPLLDAGADPGLGCRHLEKPMCLLAQMTNQRVAIDGMEALLAAGANVDDHNESDTCTPLEFAAMHSHLDTIQFLLKNFADPNGYNPTIVGQGRPVQTARSIRWVLNGIETRDKVSQGPHPAFLCMQHLVRAGAIVRAEFIESSIASLSPEMMNYLCAQAEDLPKCEQGWYKAYETLSKASCFYAGTVTLLFDRFPLPHKETPLTSPEMRQWRMLYFQMLQSPLIKHRRMFAELLRRLKGHFYSISGRNVLLCLLSNPSFWYADHGDAFSQLLEAVDVDVNYRRPSELNCLGVFLVMAAQRPLRWLDNNFEAVLDRLLSAGVQLLVVDVEYVLRRIRRKNCWRALLEPLMLRVADPDRVKLITDDRYMALMMLESTIRRLTRRVRTTATIPGQHGLARLDQCPHELLFSIFGELDAPSLACLARVSKSINPVAEEVLYQTDALVTAKTEGSRALFWAARNDDMKLLEKAVAWKGSQDVNFSGLLGLPSKGFPRFDDCVLCDISAPVTGMAAGSGHDHIVARLLDLGSLIDYSTQQPTEVRYYYFTPLFLFCLLSNPNFRHLQHGGVVKDLFKMGIDVAARDSMGNGYFVVFACMVRDNPQNWIAGEFEAMLHYLVKMGARIKLHEADWIAHRYRTIIQIDLLRLLIATFVGRRYLTLNLFSLYSALNQLEKAYIGARGRLGELGYRPTVHNDSGELEGWHDWNCAWKWLYPRD</sequence>
<organism evidence="5 6">
    <name type="scientific">Stachybotrys chlorohalonatus (strain IBT 40285)</name>
    <dbReference type="NCBI Taxonomy" id="1283841"/>
    <lineage>
        <taxon>Eukaryota</taxon>
        <taxon>Fungi</taxon>
        <taxon>Dikarya</taxon>
        <taxon>Ascomycota</taxon>
        <taxon>Pezizomycotina</taxon>
        <taxon>Sordariomycetes</taxon>
        <taxon>Hypocreomycetidae</taxon>
        <taxon>Hypocreales</taxon>
        <taxon>Stachybotryaceae</taxon>
        <taxon>Stachybotrys</taxon>
    </lineage>
</organism>
<dbReference type="Proteomes" id="UP000028524">
    <property type="component" value="Unassembled WGS sequence"/>
</dbReference>
<dbReference type="STRING" id="1283841.A0A084QVK9"/>
<dbReference type="OrthoDB" id="341259at2759"/>
<feature type="domain" description="F-box" evidence="4">
    <location>
        <begin position="617"/>
        <end position="662"/>
    </location>
</feature>
<dbReference type="InterPro" id="IPR002110">
    <property type="entry name" value="Ankyrin_rpt"/>
</dbReference>
<dbReference type="SMART" id="SM00248">
    <property type="entry name" value="ANK"/>
    <property type="match status" value="9"/>
</dbReference>
<dbReference type="Pfam" id="PF00023">
    <property type="entry name" value="Ank"/>
    <property type="match status" value="2"/>
</dbReference>
<dbReference type="HOGENOM" id="CLU_276365_0_0_1"/>
<dbReference type="AlphaFoldDB" id="A0A084QVK9"/>
<keyword evidence="1" id="KW-0677">Repeat</keyword>
<dbReference type="PROSITE" id="PS50088">
    <property type="entry name" value="ANK_REPEAT"/>
    <property type="match status" value="2"/>
</dbReference>
<evidence type="ECO:0000256" key="3">
    <source>
        <dbReference type="PROSITE-ProRule" id="PRU00023"/>
    </source>
</evidence>
<evidence type="ECO:0000256" key="2">
    <source>
        <dbReference type="ARBA" id="ARBA00023043"/>
    </source>
</evidence>
<evidence type="ECO:0000313" key="6">
    <source>
        <dbReference type="Proteomes" id="UP000028524"/>
    </source>
</evidence>
<dbReference type="PANTHER" id="PTHR24198">
    <property type="entry name" value="ANKYRIN REPEAT AND PROTEIN KINASE DOMAIN-CONTAINING PROTEIN"/>
    <property type="match status" value="1"/>
</dbReference>